<organism evidence="1 2">
    <name type="scientific">Racocetra fulgida</name>
    <dbReference type="NCBI Taxonomy" id="60492"/>
    <lineage>
        <taxon>Eukaryota</taxon>
        <taxon>Fungi</taxon>
        <taxon>Fungi incertae sedis</taxon>
        <taxon>Mucoromycota</taxon>
        <taxon>Glomeromycotina</taxon>
        <taxon>Glomeromycetes</taxon>
        <taxon>Diversisporales</taxon>
        <taxon>Gigasporaceae</taxon>
        <taxon>Racocetra</taxon>
    </lineage>
</organism>
<dbReference type="EMBL" id="CAJVPZ010011851">
    <property type="protein sequence ID" value="CAG8634180.1"/>
    <property type="molecule type" value="Genomic_DNA"/>
</dbReference>
<evidence type="ECO:0000313" key="1">
    <source>
        <dbReference type="EMBL" id="CAG8634180.1"/>
    </source>
</evidence>
<comment type="caution">
    <text evidence="1">The sequence shown here is derived from an EMBL/GenBank/DDBJ whole genome shotgun (WGS) entry which is preliminary data.</text>
</comment>
<protein>
    <submittedName>
        <fullName evidence="1">9235_t:CDS:1</fullName>
    </submittedName>
</protein>
<keyword evidence="2" id="KW-1185">Reference proteome</keyword>
<sequence>TEVQERLRLRAFTLRVAEEEGWNVAAKIPKPIPSEGDEFKDLLVEARKQAKPKEEYSTPYNRRTWQTKGTLEEPEMEVLGGAHLAMKELARKAKVLAKESVSPFYKATSEKYWRIYEKFCKRFHVDVEDPQEDDVLAFIMW</sequence>
<feature type="non-terminal residue" evidence="1">
    <location>
        <position position="141"/>
    </location>
</feature>
<name>A0A9N9GYF1_9GLOM</name>
<dbReference type="AlphaFoldDB" id="A0A9N9GYF1"/>
<reference evidence="1" key="1">
    <citation type="submission" date="2021-06" db="EMBL/GenBank/DDBJ databases">
        <authorList>
            <person name="Kallberg Y."/>
            <person name="Tangrot J."/>
            <person name="Rosling A."/>
        </authorList>
    </citation>
    <scope>NUCLEOTIDE SEQUENCE</scope>
    <source>
        <strain evidence="1">IN212</strain>
    </source>
</reference>
<dbReference type="OrthoDB" id="2482496at2759"/>
<evidence type="ECO:0000313" key="2">
    <source>
        <dbReference type="Proteomes" id="UP000789396"/>
    </source>
</evidence>
<accession>A0A9N9GYF1</accession>
<gene>
    <name evidence="1" type="ORF">RFULGI_LOCUS7833</name>
</gene>
<proteinExistence type="predicted"/>
<dbReference type="Proteomes" id="UP000789396">
    <property type="component" value="Unassembled WGS sequence"/>
</dbReference>